<proteinExistence type="predicted"/>
<name>A0A4R1QP00_9FIRM</name>
<evidence type="ECO:0000313" key="2">
    <source>
        <dbReference type="EMBL" id="TCL55506.1"/>
    </source>
</evidence>
<evidence type="ECO:0000313" key="3">
    <source>
        <dbReference type="Proteomes" id="UP000295184"/>
    </source>
</evidence>
<dbReference type="STRING" id="1650663.GCA_001486665_03611"/>
<keyword evidence="1" id="KW-0472">Membrane</keyword>
<keyword evidence="1" id="KW-1133">Transmembrane helix</keyword>
<feature type="transmembrane region" description="Helical" evidence="1">
    <location>
        <begin position="95"/>
        <end position="114"/>
    </location>
</feature>
<dbReference type="OrthoDB" id="5690292at2"/>
<dbReference type="PANTHER" id="PTHR35813:SF1">
    <property type="entry name" value="INNER MEMBRANE PROTEIN YBAN"/>
    <property type="match status" value="1"/>
</dbReference>
<dbReference type="PIRSF" id="PIRSF016789">
    <property type="entry name" value="DUF454"/>
    <property type="match status" value="1"/>
</dbReference>
<feature type="transmembrane region" description="Helical" evidence="1">
    <location>
        <begin position="70"/>
        <end position="89"/>
    </location>
</feature>
<keyword evidence="1" id="KW-0812">Transmembrane</keyword>
<dbReference type="GeneID" id="97380423"/>
<dbReference type="Pfam" id="PF04304">
    <property type="entry name" value="DUF454"/>
    <property type="match status" value="1"/>
</dbReference>
<comment type="caution">
    <text evidence="2">The sequence shown here is derived from an EMBL/GenBank/DDBJ whole genome shotgun (WGS) entry which is preliminary data.</text>
</comment>
<dbReference type="Proteomes" id="UP000295184">
    <property type="component" value="Unassembled WGS sequence"/>
</dbReference>
<evidence type="ECO:0008006" key="4">
    <source>
        <dbReference type="Google" id="ProtNLM"/>
    </source>
</evidence>
<accession>A0A4R1QP00</accession>
<reference evidence="2 3" key="1">
    <citation type="submission" date="2019-03" db="EMBL/GenBank/DDBJ databases">
        <title>Genomic Encyclopedia of Type Strains, Phase IV (KMG-IV): sequencing the most valuable type-strain genomes for metagenomic binning, comparative biology and taxonomic classification.</title>
        <authorList>
            <person name="Goeker M."/>
        </authorList>
    </citation>
    <scope>NUCLEOTIDE SEQUENCE [LARGE SCALE GENOMIC DNA]</scope>
    <source>
        <strain evidence="2 3">DSM 100451</strain>
    </source>
</reference>
<dbReference type="RefSeq" id="WP_058967190.1">
    <property type="nucleotide sequence ID" value="NZ_CABKVM010000019.1"/>
</dbReference>
<organism evidence="2 3">
    <name type="scientific">Allofournierella massiliensis</name>
    <dbReference type="NCBI Taxonomy" id="1650663"/>
    <lineage>
        <taxon>Bacteria</taxon>
        <taxon>Bacillati</taxon>
        <taxon>Bacillota</taxon>
        <taxon>Clostridia</taxon>
        <taxon>Eubacteriales</taxon>
        <taxon>Oscillospiraceae</taxon>
        <taxon>Allofournierella</taxon>
    </lineage>
</organism>
<dbReference type="PANTHER" id="PTHR35813">
    <property type="entry name" value="INNER MEMBRANE PROTEIN YBAN"/>
    <property type="match status" value="1"/>
</dbReference>
<sequence>MKYLYIALGLVCLALGAVGAVLPLLPATPFLLGTCFFFAKGSDRLNRWFLSTKLYQKNFKRFREQRAMTWRTKIGIMITVTLTMSIAFVMMHEVLIGRIVLGCVWLFHVYYFIFRIRTLDAE</sequence>
<protein>
    <recommendedName>
        <fullName evidence="4">Inner membrane protein</fullName>
    </recommendedName>
</protein>
<gene>
    <name evidence="2" type="ORF">EDD77_11618</name>
</gene>
<dbReference type="InterPro" id="IPR007401">
    <property type="entry name" value="DUF454"/>
</dbReference>
<dbReference type="EMBL" id="SLUM01000016">
    <property type="protein sequence ID" value="TCL55506.1"/>
    <property type="molecule type" value="Genomic_DNA"/>
</dbReference>
<dbReference type="GO" id="GO:0005886">
    <property type="term" value="C:plasma membrane"/>
    <property type="evidence" value="ECO:0007669"/>
    <property type="project" value="TreeGrafter"/>
</dbReference>
<dbReference type="AlphaFoldDB" id="A0A4R1QP00"/>
<evidence type="ECO:0000256" key="1">
    <source>
        <dbReference type="SAM" id="Phobius"/>
    </source>
</evidence>